<protein>
    <submittedName>
        <fullName evidence="2">Uncharacterized protein</fullName>
    </submittedName>
</protein>
<evidence type="ECO:0000313" key="1">
    <source>
        <dbReference type="Proteomes" id="UP000887579"/>
    </source>
</evidence>
<proteinExistence type="predicted"/>
<sequence>MWDDIRPNHGPNGA</sequence>
<accession>A0AC34GER7</accession>
<reference evidence="2" key="1">
    <citation type="submission" date="2022-11" db="UniProtKB">
        <authorList>
            <consortium name="WormBaseParasite"/>
        </authorList>
    </citation>
    <scope>IDENTIFICATION</scope>
</reference>
<name>A0AC34GER7_9BILA</name>
<dbReference type="Proteomes" id="UP000887579">
    <property type="component" value="Unplaced"/>
</dbReference>
<dbReference type="WBParaSite" id="ES5_v2.g28072.t1">
    <property type="protein sequence ID" value="ES5_v2.g28072.t1"/>
    <property type="gene ID" value="ES5_v2.g28072"/>
</dbReference>
<evidence type="ECO:0000313" key="2">
    <source>
        <dbReference type="WBParaSite" id="ES5_v2.g28072.t1"/>
    </source>
</evidence>
<organism evidence="1 2">
    <name type="scientific">Panagrolaimus sp. ES5</name>
    <dbReference type="NCBI Taxonomy" id="591445"/>
    <lineage>
        <taxon>Eukaryota</taxon>
        <taxon>Metazoa</taxon>
        <taxon>Ecdysozoa</taxon>
        <taxon>Nematoda</taxon>
        <taxon>Chromadorea</taxon>
        <taxon>Rhabditida</taxon>
        <taxon>Tylenchina</taxon>
        <taxon>Panagrolaimomorpha</taxon>
        <taxon>Panagrolaimoidea</taxon>
        <taxon>Panagrolaimidae</taxon>
        <taxon>Panagrolaimus</taxon>
    </lineage>
</organism>